<dbReference type="PROSITE" id="PS50109">
    <property type="entry name" value="HIS_KIN"/>
    <property type="match status" value="1"/>
</dbReference>
<dbReference type="InterPro" id="IPR036097">
    <property type="entry name" value="HisK_dim/P_sf"/>
</dbReference>
<dbReference type="SUPFAM" id="SSF55785">
    <property type="entry name" value="PYP-like sensor domain (PAS domain)"/>
    <property type="match status" value="1"/>
</dbReference>
<feature type="domain" description="CHASE" evidence="14">
    <location>
        <begin position="257"/>
        <end position="431"/>
    </location>
</feature>
<dbReference type="PROSITE" id="PS50839">
    <property type="entry name" value="CHASE"/>
    <property type="match status" value="1"/>
</dbReference>
<dbReference type="EMBL" id="JAKGTI010000001">
    <property type="protein sequence ID" value="MCF4097362.1"/>
    <property type="molecule type" value="Genomic_DNA"/>
</dbReference>
<dbReference type="InterPro" id="IPR003594">
    <property type="entry name" value="HATPase_dom"/>
</dbReference>
<evidence type="ECO:0000256" key="12">
    <source>
        <dbReference type="SAM" id="Phobius"/>
    </source>
</evidence>
<dbReference type="InterPro" id="IPR006189">
    <property type="entry name" value="CHASE_dom"/>
</dbReference>
<dbReference type="SMART" id="SM00388">
    <property type="entry name" value="HisKA"/>
    <property type="match status" value="1"/>
</dbReference>
<accession>A0ABS9E3D0</accession>
<feature type="transmembrane region" description="Helical" evidence="12">
    <location>
        <begin position="161"/>
        <end position="181"/>
    </location>
</feature>
<dbReference type="CDD" id="cd16922">
    <property type="entry name" value="HATPase_EvgS-ArcB-TorS-like"/>
    <property type="match status" value="1"/>
</dbReference>
<evidence type="ECO:0000256" key="10">
    <source>
        <dbReference type="ARBA" id="ARBA00023012"/>
    </source>
</evidence>
<organism evidence="15 16">
    <name type="scientific">Maritalea mediterranea</name>
    <dbReference type="NCBI Taxonomy" id="2909667"/>
    <lineage>
        <taxon>Bacteria</taxon>
        <taxon>Pseudomonadati</taxon>
        <taxon>Pseudomonadota</taxon>
        <taxon>Alphaproteobacteria</taxon>
        <taxon>Hyphomicrobiales</taxon>
        <taxon>Devosiaceae</taxon>
        <taxon>Maritalea</taxon>
    </lineage>
</organism>
<dbReference type="Pfam" id="PF00512">
    <property type="entry name" value="HisKA"/>
    <property type="match status" value="1"/>
</dbReference>
<dbReference type="SMART" id="SM01079">
    <property type="entry name" value="CHASE"/>
    <property type="match status" value="1"/>
</dbReference>
<dbReference type="InterPro" id="IPR005467">
    <property type="entry name" value="His_kinase_dom"/>
</dbReference>
<evidence type="ECO:0000256" key="2">
    <source>
        <dbReference type="ARBA" id="ARBA00004651"/>
    </source>
</evidence>
<name>A0ABS9E3D0_9HYPH</name>
<proteinExistence type="predicted"/>
<evidence type="ECO:0000256" key="1">
    <source>
        <dbReference type="ARBA" id="ARBA00000085"/>
    </source>
</evidence>
<dbReference type="InterPro" id="IPR035965">
    <property type="entry name" value="PAS-like_dom_sf"/>
</dbReference>
<evidence type="ECO:0000256" key="9">
    <source>
        <dbReference type="ARBA" id="ARBA00022989"/>
    </source>
</evidence>
<feature type="domain" description="Histidine kinase" evidence="13">
    <location>
        <begin position="681"/>
        <end position="900"/>
    </location>
</feature>
<evidence type="ECO:0000259" key="13">
    <source>
        <dbReference type="PROSITE" id="PS50109"/>
    </source>
</evidence>
<feature type="transmembrane region" description="Helical" evidence="12">
    <location>
        <begin position="122"/>
        <end position="141"/>
    </location>
</feature>
<dbReference type="SUPFAM" id="SSF47384">
    <property type="entry name" value="Homodimeric domain of signal transducing histidine kinase"/>
    <property type="match status" value="1"/>
</dbReference>
<feature type="transmembrane region" description="Helical" evidence="12">
    <location>
        <begin position="9"/>
        <end position="32"/>
    </location>
</feature>
<dbReference type="Gene3D" id="3.30.450.20">
    <property type="entry name" value="PAS domain"/>
    <property type="match status" value="1"/>
</dbReference>
<evidence type="ECO:0000256" key="3">
    <source>
        <dbReference type="ARBA" id="ARBA00012438"/>
    </source>
</evidence>
<dbReference type="InterPro" id="IPR042240">
    <property type="entry name" value="CHASE_sf"/>
</dbReference>
<evidence type="ECO:0000256" key="4">
    <source>
        <dbReference type="ARBA" id="ARBA00022475"/>
    </source>
</evidence>
<evidence type="ECO:0000256" key="5">
    <source>
        <dbReference type="ARBA" id="ARBA00022553"/>
    </source>
</evidence>
<dbReference type="PANTHER" id="PTHR43711">
    <property type="entry name" value="TWO-COMPONENT HISTIDINE KINASE"/>
    <property type="match status" value="1"/>
</dbReference>
<dbReference type="InterPro" id="IPR003661">
    <property type="entry name" value="HisK_dim/P_dom"/>
</dbReference>
<dbReference type="RefSeq" id="WP_236112930.1">
    <property type="nucleotide sequence ID" value="NZ_JAKGTI010000001.1"/>
</dbReference>
<dbReference type="SMART" id="SM00387">
    <property type="entry name" value="HATPase_c"/>
    <property type="match status" value="1"/>
</dbReference>
<dbReference type="Pfam" id="PF03924">
    <property type="entry name" value="CHASE"/>
    <property type="match status" value="1"/>
</dbReference>
<evidence type="ECO:0000313" key="15">
    <source>
        <dbReference type="EMBL" id="MCF4097362.1"/>
    </source>
</evidence>
<evidence type="ECO:0000256" key="7">
    <source>
        <dbReference type="ARBA" id="ARBA00022692"/>
    </source>
</evidence>
<dbReference type="CDD" id="cd00082">
    <property type="entry name" value="HisKA"/>
    <property type="match status" value="1"/>
</dbReference>
<keyword evidence="10" id="KW-0902">Two-component regulatory system</keyword>
<dbReference type="Pfam" id="PF05231">
    <property type="entry name" value="MASE1"/>
    <property type="match status" value="1"/>
</dbReference>
<dbReference type="SUPFAM" id="SSF55874">
    <property type="entry name" value="ATPase domain of HSP90 chaperone/DNA topoisomerase II/histidine kinase"/>
    <property type="match status" value="1"/>
</dbReference>
<keyword evidence="7 12" id="KW-0812">Transmembrane</keyword>
<feature type="transmembrane region" description="Helical" evidence="12">
    <location>
        <begin position="62"/>
        <end position="82"/>
    </location>
</feature>
<sequence length="902" mass="99918">MKKPGWLEFLFKTLAVASVYGLLGKFGTMLALPESHATLIWLPSGLALMAVLHWGNRMAPAIVLGSVLVNFEPTAGQIAANFESLTGYILIGCGAALQALVGGWAVRRFVGFPNPLNDERNILLFLLWGGAISCLLNPIWASAVLLQSNKLLPDEYLMNVIIWWAGDAAGVAVAAPILAVWSQRKNGNWRRRALTVSGSILTAFALTILVVAMSVNWQRHRMQLEFQSVADLAGTAISEAFTNHTRILDYFEGFAATKTDITSEAFSNFSQRFLDNSQGLTALTWMRYLRADERAAFEAKMRAEGFDNFMIVEPGPDGKMIPAANRADHAVVQYVEPFEPNKIGLGFDAGFNPVRRAAFERAIDTGEMVATQRIILILENENQYGALATMPIYHGGEVPETVEGRREKIKGFMVAVFRVGDIAQTAISEFNGSPFILSMKDLSAPEAEQFLYANRSEAEGVRWLDDNGPFGQKIDMTQSYPIEFGTRRWVAEIVPSREFLARAWQYQNSFIIMFAGLLFTTIVGIFVLVLSGRHERLNQLVDARTSELEQSRRRLQQAQKIARIGSWEYDLSGEKIWCSSEVLDILDLEDIPTGHGLDFTVDLVPENERKMVQQNLRLEKLKEGPISFSHTVNCREGREKDILQHVEVLSEQGRPATVIGTLQDITEMRQLDRLKTEFVATVSHELRTPLTSIKGAIGILHGGVIADLPRQAQELASIANANCNRLIHLVDDLLDINGIMSGNLVLHPKKVDLETLIQQSVALNAAYADQHRTTLAIEYCEPRLSLNVDEGRLMQVITNLISNASKFSADPGEVRIRVEKLEGVAKISIQDNGNGIPEAFRSKIFSRFSQADSSTTRAQSGAGLGLYISKELVDAMKGEIGFHSNDNEGTTFYVTLPLEETA</sequence>
<comment type="catalytic activity">
    <reaction evidence="1">
        <text>ATP + protein L-histidine = ADP + protein N-phospho-L-histidine.</text>
        <dbReference type="EC" id="2.7.13.3"/>
    </reaction>
</comment>
<evidence type="ECO:0000256" key="8">
    <source>
        <dbReference type="ARBA" id="ARBA00022777"/>
    </source>
</evidence>
<dbReference type="EC" id="2.7.13.3" evidence="3"/>
<dbReference type="InterPro" id="IPR004358">
    <property type="entry name" value="Sig_transdc_His_kin-like_C"/>
</dbReference>
<dbReference type="PANTHER" id="PTHR43711:SF1">
    <property type="entry name" value="HISTIDINE KINASE 1"/>
    <property type="match status" value="1"/>
</dbReference>
<feature type="transmembrane region" description="Helical" evidence="12">
    <location>
        <begin position="193"/>
        <end position="217"/>
    </location>
</feature>
<comment type="subcellular location">
    <subcellularLocation>
        <location evidence="2">Cell membrane</location>
        <topology evidence="2">Multi-pass membrane protein</topology>
    </subcellularLocation>
</comment>
<dbReference type="PRINTS" id="PR00344">
    <property type="entry name" value="BCTRLSENSOR"/>
</dbReference>
<keyword evidence="5" id="KW-0597">Phosphoprotein</keyword>
<feature type="transmembrane region" description="Helical" evidence="12">
    <location>
        <begin position="38"/>
        <end position="55"/>
    </location>
</feature>
<keyword evidence="16" id="KW-1185">Reference proteome</keyword>
<protein>
    <recommendedName>
        <fullName evidence="3">histidine kinase</fullName>
        <ecNumber evidence="3">2.7.13.3</ecNumber>
    </recommendedName>
</protein>
<gene>
    <name evidence="15" type="ORF">L1I42_02535</name>
</gene>
<keyword evidence="4" id="KW-1003">Cell membrane</keyword>
<dbReference type="Gene3D" id="3.30.565.10">
    <property type="entry name" value="Histidine kinase-like ATPase, C-terminal domain"/>
    <property type="match status" value="1"/>
</dbReference>
<feature type="transmembrane region" description="Helical" evidence="12">
    <location>
        <begin position="510"/>
        <end position="530"/>
    </location>
</feature>
<comment type="caution">
    <text evidence="15">The sequence shown here is derived from an EMBL/GenBank/DDBJ whole genome shotgun (WGS) entry which is preliminary data.</text>
</comment>
<keyword evidence="8" id="KW-0418">Kinase</keyword>
<evidence type="ECO:0000313" key="16">
    <source>
        <dbReference type="Proteomes" id="UP001201217"/>
    </source>
</evidence>
<keyword evidence="11 12" id="KW-0472">Membrane</keyword>
<dbReference type="Pfam" id="PF02518">
    <property type="entry name" value="HATPase_c"/>
    <property type="match status" value="1"/>
</dbReference>
<evidence type="ECO:0000259" key="14">
    <source>
        <dbReference type="PROSITE" id="PS50839"/>
    </source>
</evidence>
<feature type="transmembrane region" description="Helical" evidence="12">
    <location>
        <begin position="88"/>
        <end position="110"/>
    </location>
</feature>
<evidence type="ECO:0000256" key="11">
    <source>
        <dbReference type="ARBA" id="ARBA00023136"/>
    </source>
</evidence>
<dbReference type="Gene3D" id="3.30.450.350">
    <property type="entry name" value="CHASE domain"/>
    <property type="match status" value="1"/>
</dbReference>
<dbReference type="Proteomes" id="UP001201217">
    <property type="component" value="Unassembled WGS sequence"/>
</dbReference>
<dbReference type="InterPro" id="IPR007895">
    <property type="entry name" value="MASE1"/>
</dbReference>
<dbReference type="InterPro" id="IPR050736">
    <property type="entry name" value="Sensor_HK_Regulatory"/>
</dbReference>
<dbReference type="Gene3D" id="1.10.287.130">
    <property type="match status" value="1"/>
</dbReference>
<dbReference type="InterPro" id="IPR036890">
    <property type="entry name" value="HATPase_C_sf"/>
</dbReference>
<keyword evidence="6" id="KW-0808">Transferase</keyword>
<reference evidence="15 16" key="1">
    <citation type="submission" date="2022-01" db="EMBL/GenBank/DDBJ databases">
        <title>Maritalea mediterranea sp. nov., isolated from marine plastic residues from the Malva-rosa beach (Valencia, Spain).</title>
        <authorList>
            <person name="Vidal-Verdu A."/>
            <person name="Molina-Menor E."/>
            <person name="Pascual J."/>
            <person name="Pereto J."/>
            <person name="Porcar M."/>
        </authorList>
    </citation>
    <scope>NUCLEOTIDE SEQUENCE [LARGE SCALE GENOMIC DNA]</scope>
    <source>
        <strain evidence="15 16">P4.10X</strain>
    </source>
</reference>
<evidence type="ECO:0000256" key="6">
    <source>
        <dbReference type="ARBA" id="ARBA00022679"/>
    </source>
</evidence>
<keyword evidence="9 12" id="KW-1133">Transmembrane helix</keyword>